<dbReference type="SUPFAM" id="SSF53067">
    <property type="entry name" value="Actin-like ATPase domain"/>
    <property type="match status" value="1"/>
</dbReference>
<comment type="caution">
    <text evidence="1">The sequence shown here is derived from an EMBL/GenBank/DDBJ whole genome shotgun (WGS) entry which is preliminary data.</text>
</comment>
<dbReference type="AlphaFoldDB" id="A0A544T7E2"/>
<evidence type="ECO:0000313" key="1">
    <source>
        <dbReference type="EMBL" id="TQR13248.1"/>
    </source>
</evidence>
<protein>
    <recommendedName>
        <fullName evidence="3">ATPase BadF/BadG/BcrA/BcrD type domain-containing protein</fullName>
    </recommendedName>
</protein>
<accession>A0A544T7E2</accession>
<evidence type="ECO:0000313" key="2">
    <source>
        <dbReference type="Proteomes" id="UP000317316"/>
    </source>
</evidence>
<evidence type="ECO:0008006" key="3">
    <source>
        <dbReference type="Google" id="ProtNLM"/>
    </source>
</evidence>
<dbReference type="InterPro" id="IPR043129">
    <property type="entry name" value="ATPase_NBD"/>
</dbReference>
<name>A0A544T7E2_9BACI</name>
<reference evidence="1 2" key="1">
    <citation type="submission" date="2019-05" db="EMBL/GenBank/DDBJ databases">
        <title>Psychrobacillus vulpis sp. nov., a new species isolated from feces of a red fox that inhabits in The Tablas de Daimiel Natural Park, Albacete, Spain.</title>
        <authorList>
            <person name="Rodriguez M."/>
            <person name="Reina J.C."/>
            <person name="Bejar V."/>
            <person name="Llamas I."/>
        </authorList>
    </citation>
    <scope>NUCLEOTIDE SEQUENCE [LARGE SCALE GENOMIC DNA]</scope>
    <source>
        <strain evidence="1 2">NEAU-3TGS17</strain>
    </source>
</reference>
<dbReference type="EMBL" id="VDGH01000006">
    <property type="protein sequence ID" value="TQR13248.1"/>
    <property type="molecule type" value="Genomic_DNA"/>
</dbReference>
<organism evidence="1 2">
    <name type="scientific">Psychrobacillus lasiicapitis</name>
    <dbReference type="NCBI Taxonomy" id="1636719"/>
    <lineage>
        <taxon>Bacteria</taxon>
        <taxon>Bacillati</taxon>
        <taxon>Bacillota</taxon>
        <taxon>Bacilli</taxon>
        <taxon>Bacillales</taxon>
        <taxon>Bacillaceae</taxon>
        <taxon>Psychrobacillus</taxon>
    </lineage>
</organism>
<sequence>MEIIFKIFIIDEYNCINNGGSDSLYLLGIDGGGTKTEEVVADAYGNVFAKVVTGSSNPTSMSREDFESIMEKAHFFDANTEIRIV</sequence>
<keyword evidence="2" id="KW-1185">Reference proteome</keyword>
<gene>
    <name evidence="1" type="ORF">FG382_12095</name>
</gene>
<dbReference type="OrthoDB" id="9772633at2"/>
<dbReference type="Proteomes" id="UP000317316">
    <property type="component" value="Unassembled WGS sequence"/>
</dbReference>
<dbReference type="Gene3D" id="3.30.420.40">
    <property type="match status" value="1"/>
</dbReference>
<proteinExistence type="predicted"/>